<protein>
    <recommendedName>
        <fullName evidence="3">J domain-containing protein</fullName>
    </recommendedName>
</protein>
<comment type="caution">
    <text evidence="1">The sequence shown here is derived from an EMBL/GenBank/DDBJ whole genome shotgun (WGS) entry which is preliminary data.</text>
</comment>
<evidence type="ECO:0000313" key="1">
    <source>
        <dbReference type="EMBL" id="GGI12745.1"/>
    </source>
</evidence>
<dbReference type="EMBL" id="BMHB01000001">
    <property type="protein sequence ID" value="GGI12745.1"/>
    <property type="molecule type" value="Genomic_DNA"/>
</dbReference>
<evidence type="ECO:0008006" key="3">
    <source>
        <dbReference type="Google" id="ProtNLM"/>
    </source>
</evidence>
<dbReference type="RefSeq" id="WP_087997819.1">
    <property type="nucleotide sequence ID" value="NZ_BMHB01000001.1"/>
</dbReference>
<dbReference type="Proteomes" id="UP000626244">
    <property type="component" value="Unassembled WGS sequence"/>
</dbReference>
<reference evidence="2" key="1">
    <citation type="journal article" date="2019" name="Int. J. Syst. Evol. Microbiol.">
        <title>The Global Catalogue of Microorganisms (GCM) 10K type strain sequencing project: providing services to taxonomists for standard genome sequencing and annotation.</title>
        <authorList>
            <consortium name="The Broad Institute Genomics Platform"/>
            <consortium name="The Broad Institute Genome Sequencing Center for Infectious Disease"/>
            <person name="Wu L."/>
            <person name="Ma J."/>
        </authorList>
    </citation>
    <scope>NUCLEOTIDE SEQUENCE [LARGE SCALE GENOMIC DNA]</scope>
    <source>
        <strain evidence="2">CGMCC 1.14993</strain>
    </source>
</reference>
<keyword evidence="2" id="KW-1185">Reference proteome</keyword>
<organism evidence="1 2">
    <name type="scientific">Gottfriedia solisilvae</name>
    <dbReference type="NCBI Taxonomy" id="1516104"/>
    <lineage>
        <taxon>Bacteria</taxon>
        <taxon>Bacillati</taxon>
        <taxon>Bacillota</taxon>
        <taxon>Bacilli</taxon>
        <taxon>Bacillales</taxon>
        <taxon>Bacillaceae</taxon>
        <taxon>Gottfriedia</taxon>
    </lineage>
</organism>
<name>A0A8J3AF24_9BACI</name>
<sequence length="203" mass="24587">MKKKPKKVYVTHKLHQESMNKLDQLSQLTGTTMAELLEQMINEKYAIHLSNTGVKQIFSDDKVNETSLDQELDQELKDDEQRWKNANTGLDEFNQRMEYWKNEEKMKNSMQAERFKKKLDDWAKEWERYFRDYSFTIKENHTYQFKYFNPKDGAEVWKKHMRQYTKLWHPDYALNEGNPQKFGEMKAEYDILTGKIPTEEYSL</sequence>
<gene>
    <name evidence="1" type="ORF">GCM10007380_14450</name>
</gene>
<dbReference type="OrthoDB" id="2846541at2"/>
<dbReference type="AlphaFoldDB" id="A0A8J3AF24"/>
<proteinExistence type="predicted"/>
<evidence type="ECO:0000313" key="2">
    <source>
        <dbReference type="Proteomes" id="UP000626244"/>
    </source>
</evidence>
<accession>A0A8J3AF24</accession>